<evidence type="ECO:0000313" key="6">
    <source>
        <dbReference type="EMBL" id="TKR61815.1"/>
    </source>
</evidence>
<evidence type="ECO:0000256" key="2">
    <source>
        <dbReference type="ARBA" id="ARBA00010112"/>
    </source>
</evidence>
<evidence type="ECO:0000313" key="7">
    <source>
        <dbReference type="Proteomes" id="UP000298663"/>
    </source>
</evidence>
<accession>A0A4V5ZY06</accession>
<evidence type="ECO:0000256" key="4">
    <source>
        <dbReference type="ARBA" id="ARBA00022729"/>
    </source>
</evidence>
<keyword evidence="5" id="KW-0472">Membrane</keyword>
<dbReference type="AlphaFoldDB" id="A0A4V5ZY06"/>
<name>A0A4V5ZY06_STECR</name>
<gene>
    <name evidence="6" type="ORF">L596_028871</name>
</gene>
<evidence type="ECO:0000256" key="5">
    <source>
        <dbReference type="SAM" id="Phobius"/>
    </source>
</evidence>
<evidence type="ECO:0000256" key="3">
    <source>
        <dbReference type="ARBA" id="ARBA00022525"/>
    </source>
</evidence>
<dbReference type="GO" id="GO:0005576">
    <property type="term" value="C:extracellular region"/>
    <property type="evidence" value="ECO:0007669"/>
    <property type="project" value="UniProtKB-SubCell"/>
</dbReference>
<comment type="similarity">
    <text evidence="2">Belongs to the nematode transthyretin-like family.</text>
</comment>
<dbReference type="EMBL" id="AZBU02000011">
    <property type="protein sequence ID" value="TKR61815.1"/>
    <property type="molecule type" value="Genomic_DNA"/>
</dbReference>
<feature type="transmembrane region" description="Helical" evidence="5">
    <location>
        <begin position="31"/>
        <end position="57"/>
    </location>
</feature>
<dbReference type="Gene3D" id="2.60.40.3330">
    <property type="match status" value="1"/>
</dbReference>
<keyword evidence="5" id="KW-0812">Transmembrane</keyword>
<keyword evidence="5" id="KW-1133">Transmembrane helix</keyword>
<dbReference type="PANTHER" id="PTHR21700">
    <property type="entry name" value="TRANSTHYRETIN-LIKE FAMILY PROTEIN-RELATED"/>
    <property type="match status" value="1"/>
</dbReference>
<reference evidence="6 7" key="1">
    <citation type="journal article" date="2015" name="Genome Biol.">
        <title>Comparative genomics of Steinernema reveals deeply conserved gene regulatory networks.</title>
        <authorList>
            <person name="Dillman A.R."/>
            <person name="Macchietto M."/>
            <person name="Porter C.F."/>
            <person name="Rogers A."/>
            <person name="Williams B."/>
            <person name="Antoshechkin I."/>
            <person name="Lee M.M."/>
            <person name="Goodwin Z."/>
            <person name="Lu X."/>
            <person name="Lewis E.E."/>
            <person name="Goodrich-Blair H."/>
            <person name="Stock S.P."/>
            <person name="Adams B.J."/>
            <person name="Sternberg P.W."/>
            <person name="Mortazavi A."/>
        </authorList>
    </citation>
    <scope>NUCLEOTIDE SEQUENCE [LARGE SCALE GENOMIC DNA]</scope>
    <source>
        <strain evidence="6 7">ALL</strain>
    </source>
</reference>
<comment type="subcellular location">
    <subcellularLocation>
        <location evidence="1">Secreted</location>
    </subcellularLocation>
</comment>
<organism evidence="6 7">
    <name type="scientific">Steinernema carpocapsae</name>
    <name type="common">Entomopathogenic nematode</name>
    <dbReference type="NCBI Taxonomy" id="34508"/>
    <lineage>
        <taxon>Eukaryota</taxon>
        <taxon>Metazoa</taxon>
        <taxon>Ecdysozoa</taxon>
        <taxon>Nematoda</taxon>
        <taxon>Chromadorea</taxon>
        <taxon>Rhabditida</taxon>
        <taxon>Tylenchina</taxon>
        <taxon>Panagrolaimomorpha</taxon>
        <taxon>Strongyloidoidea</taxon>
        <taxon>Steinernematidae</taxon>
        <taxon>Steinernema</taxon>
    </lineage>
</organism>
<sequence>MKGAPRSRSPHLVKLRAACGRVLSSLSQYSVAISIALLKMKLLFIALILLFSLLPIADSESLSRRRRRNKNWVRNLRGLVIPPFFVTQSIKAIGHLHCNKRFLPNVEVRLCDQDPTMNEMIINVSTTQNGSFNLFGEQNNIFGGFNPFLRIVHQCDVYEVAQKHGSCTQCHDTCFLYSDIWLDYNGGREEEVNLGFVNMNIKIVNETMRCATQIHREHYECEQTPLPRGACDEKQEDKDATTLDKLFC</sequence>
<keyword evidence="3" id="KW-0964">Secreted</keyword>
<dbReference type="PANTHER" id="PTHR21700:SF3">
    <property type="entry name" value="TRANSTHYRETIN-LIKE PROTEIN 5"/>
    <property type="match status" value="1"/>
</dbReference>
<dbReference type="Pfam" id="PF01060">
    <property type="entry name" value="TTR-52"/>
    <property type="match status" value="1"/>
</dbReference>
<dbReference type="InterPro" id="IPR038479">
    <property type="entry name" value="Transthyretin-like_sf"/>
</dbReference>
<dbReference type="Proteomes" id="UP000298663">
    <property type="component" value="Unassembled WGS sequence"/>
</dbReference>
<keyword evidence="7" id="KW-1185">Reference proteome</keyword>
<protein>
    <submittedName>
        <fullName evidence="6">Uncharacterized protein</fullName>
    </submittedName>
</protein>
<dbReference type="InterPro" id="IPR001534">
    <property type="entry name" value="Transthyretin-like"/>
</dbReference>
<dbReference type="GO" id="GO:0009986">
    <property type="term" value="C:cell surface"/>
    <property type="evidence" value="ECO:0007669"/>
    <property type="project" value="InterPro"/>
</dbReference>
<evidence type="ECO:0000256" key="1">
    <source>
        <dbReference type="ARBA" id="ARBA00004613"/>
    </source>
</evidence>
<comment type="caution">
    <text evidence="6">The sequence shown here is derived from an EMBL/GenBank/DDBJ whole genome shotgun (WGS) entry which is preliminary data.</text>
</comment>
<keyword evidence="4" id="KW-0732">Signal</keyword>
<reference evidence="6 7" key="2">
    <citation type="journal article" date="2019" name="G3 (Bethesda)">
        <title>Hybrid Assembly of the Genome of the Entomopathogenic Nematode Steinernema carpocapsae Identifies the X-Chromosome.</title>
        <authorList>
            <person name="Serra L."/>
            <person name="Macchietto M."/>
            <person name="Macias-Munoz A."/>
            <person name="McGill C.J."/>
            <person name="Rodriguez I.M."/>
            <person name="Rodriguez B."/>
            <person name="Murad R."/>
            <person name="Mortazavi A."/>
        </authorList>
    </citation>
    <scope>NUCLEOTIDE SEQUENCE [LARGE SCALE GENOMIC DNA]</scope>
    <source>
        <strain evidence="6 7">ALL</strain>
    </source>
</reference>
<proteinExistence type="inferred from homology"/>